<dbReference type="InterPro" id="IPR027214">
    <property type="entry name" value="Cystatin"/>
</dbReference>
<name>A0A540KQ25_MALBA</name>
<reference evidence="3 4" key="1">
    <citation type="journal article" date="2019" name="G3 (Bethesda)">
        <title>Sequencing of a Wild Apple (Malus baccata) Genome Unravels the Differences Between Cultivated and Wild Apple Species Regarding Disease Resistance and Cold Tolerance.</title>
        <authorList>
            <person name="Chen X."/>
        </authorList>
    </citation>
    <scope>NUCLEOTIDE SEQUENCE [LARGE SCALE GENOMIC DNA]</scope>
    <source>
        <strain evidence="4">cv. Shandingzi</strain>
        <tissue evidence="3">Leaves</tissue>
    </source>
</reference>
<dbReference type="GO" id="GO:0004869">
    <property type="term" value="F:cysteine-type endopeptidase inhibitor activity"/>
    <property type="evidence" value="ECO:0007669"/>
    <property type="project" value="UniProtKB-KW"/>
</dbReference>
<dbReference type="PANTHER" id="PTHR11413">
    <property type="entry name" value="CYSTATIN FAMILY MEMBER"/>
    <property type="match status" value="1"/>
</dbReference>
<dbReference type="InterPro" id="IPR046350">
    <property type="entry name" value="Cystatin_sf"/>
</dbReference>
<dbReference type="EMBL" id="VIEB01001040">
    <property type="protein sequence ID" value="TQD76287.1"/>
    <property type="molecule type" value="Genomic_DNA"/>
</dbReference>
<dbReference type="AlphaFoldDB" id="A0A540KQ25"/>
<comment type="caution">
    <text evidence="3">The sequence shown here is derived from an EMBL/GenBank/DDBJ whole genome shotgun (WGS) entry which is preliminary data.</text>
</comment>
<dbReference type="PANTHER" id="PTHR11413:SF103">
    <property type="entry name" value="CYSTEINE PROTEINASE INHIBITOR 12"/>
    <property type="match status" value="1"/>
</dbReference>
<proteinExistence type="inferred from homology"/>
<keyword evidence="1" id="KW-0789">Thiol protease inhibitor</keyword>
<feature type="region of interest" description="Disordered" evidence="2">
    <location>
        <begin position="1"/>
        <end position="29"/>
    </location>
</feature>
<comment type="similarity">
    <text evidence="1">Belongs to the cystatin family. Phytocystatin subfamily.</text>
</comment>
<accession>A0A540KQ25</accession>
<evidence type="ECO:0000313" key="4">
    <source>
        <dbReference type="Proteomes" id="UP000315295"/>
    </source>
</evidence>
<keyword evidence="4" id="KW-1185">Reference proteome</keyword>
<evidence type="ECO:0000313" key="3">
    <source>
        <dbReference type="EMBL" id="TQD76287.1"/>
    </source>
</evidence>
<dbReference type="Proteomes" id="UP000315295">
    <property type="component" value="Unassembled WGS sequence"/>
</dbReference>
<dbReference type="Gene3D" id="3.10.450.10">
    <property type="match status" value="2"/>
</dbReference>
<evidence type="ECO:0000256" key="1">
    <source>
        <dbReference type="RuleBase" id="RU362130"/>
    </source>
</evidence>
<dbReference type="SUPFAM" id="SSF54403">
    <property type="entry name" value="Cystatin/monellin"/>
    <property type="match status" value="1"/>
</dbReference>
<gene>
    <name evidence="3" type="ORF">C1H46_038173</name>
</gene>
<sequence length="180" mass="20753">MHVKKNSPFNTNYPPTYGVSPPPPRQSPYSVDHPVNRAPARFAVDEFNKETDAKLHLVRVVALEQPRWDYFHQLLTLEKLPTYGFLLPRPRPSPYPVDHHLIMAPARFAVDEINKDKNANLQLVRVVATFDRRSFEYFTQQLRLEVFDEGVAKIYGAQVKRKSGSSDMRLVVFYEVGNPS</sequence>
<keyword evidence="1" id="KW-0646">Protease inhibitor</keyword>
<evidence type="ECO:0000256" key="2">
    <source>
        <dbReference type="SAM" id="MobiDB-lite"/>
    </source>
</evidence>
<protein>
    <recommendedName>
        <fullName evidence="1">Cysteine proteinase inhibitor</fullName>
    </recommendedName>
</protein>
<organism evidence="3 4">
    <name type="scientific">Malus baccata</name>
    <name type="common">Siberian crab apple</name>
    <name type="synonym">Pyrus baccata</name>
    <dbReference type="NCBI Taxonomy" id="106549"/>
    <lineage>
        <taxon>Eukaryota</taxon>
        <taxon>Viridiplantae</taxon>
        <taxon>Streptophyta</taxon>
        <taxon>Embryophyta</taxon>
        <taxon>Tracheophyta</taxon>
        <taxon>Spermatophyta</taxon>
        <taxon>Magnoliopsida</taxon>
        <taxon>eudicotyledons</taxon>
        <taxon>Gunneridae</taxon>
        <taxon>Pentapetalae</taxon>
        <taxon>rosids</taxon>
        <taxon>fabids</taxon>
        <taxon>Rosales</taxon>
        <taxon>Rosaceae</taxon>
        <taxon>Amygdaloideae</taxon>
        <taxon>Maleae</taxon>
        <taxon>Malus</taxon>
    </lineage>
</organism>